<dbReference type="PROSITE" id="PS50016">
    <property type="entry name" value="ZF_PHD_2"/>
    <property type="match status" value="1"/>
</dbReference>
<dbReference type="Pfam" id="PF00628">
    <property type="entry name" value="PHD"/>
    <property type="match status" value="1"/>
</dbReference>
<evidence type="ECO:0000313" key="8">
    <source>
        <dbReference type="EMBL" id="OMJ78054.1"/>
    </source>
</evidence>
<evidence type="ECO:0000256" key="6">
    <source>
        <dbReference type="PROSITE-ProRule" id="PRU00146"/>
    </source>
</evidence>
<dbReference type="GO" id="GO:0008270">
    <property type="term" value="F:zinc ion binding"/>
    <property type="evidence" value="ECO:0007669"/>
    <property type="project" value="UniProtKB-KW"/>
</dbReference>
<evidence type="ECO:0000256" key="3">
    <source>
        <dbReference type="ARBA" id="ARBA00022771"/>
    </source>
</evidence>
<gene>
    <name evidence="8" type="ORF">SteCoe_22209</name>
</gene>
<evidence type="ECO:0000256" key="2">
    <source>
        <dbReference type="ARBA" id="ARBA00022723"/>
    </source>
</evidence>
<evidence type="ECO:0000259" key="7">
    <source>
        <dbReference type="PROSITE" id="PS50016"/>
    </source>
</evidence>
<evidence type="ECO:0000256" key="5">
    <source>
        <dbReference type="ARBA" id="ARBA00023242"/>
    </source>
</evidence>
<dbReference type="SUPFAM" id="SSF57903">
    <property type="entry name" value="FYVE/PHD zinc finger"/>
    <property type="match status" value="1"/>
</dbReference>
<dbReference type="InterPro" id="IPR037869">
    <property type="entry name" value="Spp1/CFP1"/>
</dbReference>
<comment type="caution">
    <text evidence="8">The sequence shown here is derived from an EMBL/GenBank/DDBJ whole genome shotgun (WGS) entry which is preliminary data.</text>
</comment>
<name>A0A1R2BMW6_9CILI</name>
<dbReference type="OrthoDB" id="436852at2759"/>
<organism evidence="8 9">
    <name type="scientific">Stentor coeruleus</name>
    <dbReference type="NCBI Taxonomy" id="5963"/>
    <lineage>
        <taxon>Eukaryota</taxon>
        <taxon>Sar</taxon>
        <taxon>Alveolata</taxon>
        <taxon>Ciliophora</taxon>
        <taxon>Postciliodesmatophora</taxon>
        <taxon>Heterotrichea</taxon>
        <taxon>Heterotrichida</taxon>
        <taxon>Stentoridae</taxon>
        <taxon>Stentor</taxon>
    </lineage>
</organism>
<keyword evidence="4" id="KW-0862">Zinc</keyword>
<keyword evidence="5" id="KW-0539">Nucleus</keyword>
<protein>
    <recommendedName>
        <fullName evidence="7">PHD-type domain-containing protein</fullName>
    </recommendedName>
</protein>
<dbReference type="InterPro" id="IPR001965">
    <property type="entry name" value="Znf_PHD"/>
</dbReference>
<dbReference type="Proteomes" id="UP000187209">
    <property type="component" value="Unassembled WGS sequence"/>
</dbReference>
<dbReference type="InterPro" id="IPR011011">
    <property type="entry name" value="Znf_FYVE_PHD"/>
</dbReference>
<dbReference type="PROSITE" id="PS01359">
    <property type="entry name" value="ZF_PHD_1"/>
    <property type="match status" value="1"/>
</dbReference>
<evidence type="ECO:0000256" key="4">
    <source>
        <dbReference type="ARBA" id="ARBA00022833"/>
    </source>
</evidence>
<evidence type="ECO:0000313" key="9">
    <source>
        <dbReference type="Proteomes" id="UP000187209"/>
    </source>
</evidence>
<sequence>MDQIRRSARPRTAKKKSDLLYFDDQKIELNEQERDLIYPNEKSREKRYCFCKRTEEEAVGLTMIECDSCHDWFHDECLGLRPEELQKIEVYNCPTCSSKPIKYMKKTQPSNAEIELLLTALAELDEEKPRNKKKDPKIIMPKVSLFHFAEPVNLNKHLNVIGFIKNESSSACEDNKMIVPITKEDLDRGSVWTSWGNYRIATTIDGKLQASSEYSFRSPTRTGDEKTESPIQIADIVVKESEGGVVLSVNDEYNVELPVKNMRFEFDMENGKRILEVARCASFDKLREAFNANSKFRPAAIIKVHTFN</sequence>
<dbReference type="InterPro" id="IPR019786">
    <property type="entry name" value="Zinc_finger_PHD-type_CS"/>
</dbReference>
<keyword evidence="2" id="KW-0479">Metal-binding</keyword>
<accession>A0A1R2BMW6</accession>
<keyword evidence="3 6" id="KW-0863">Zinc-finger</keyword>
<keyword evidence="9" id="KW-1185">Reference proteome</keyword>
<dbReference type="AlphaFoldDB" id="A0A1R2BMW6"/>
<dbReference type="EMBL" id="MPUH01000541">
    <property type="protein sequence ID" value="OMJ78054.1"/>
    <property type="molecule type" value="Genomic_DNA"/>
</dbReference>
<reference evidence="8 9" key="1">
    <citation type="submission" date="2016-11" db="EMBL/GenBank/DDBJ databases">
        <title>The macronuclear genome of Stentor coeruleus: a giant cell with tiny introns.</title>
        <authorList>
            <person name="Slabodnick M."/>
            <person name="Ruby J.G."/>
            <person name="Reiff S.B."/>
            <person name="Swart E.C."/>
            <person name="Gosai S."/>
            <person name="Prabakaran S."/>
            <person name="Witkowska E."/>
            <person name="Larue G.E."/>
            <person name="Fisher S."/>
            <person name="Freeman R.M."/>
            <person name="Gunawardena J."/>
            <person name="Chu W."/>
            <person name="Stover N.A."/>
            <person name="Gregory B.D."/>
            <person name="Nowacki M."/>
            <person name="Derisi J."/>
            <person name="Roy S.W."/>
            <person name="Marshall W.F."/>
            <person name="Sood P."/>
        </authorList>
    </citation>
    <scope>NUCLEOTIDE SEQUENCE [LARGE SCALE GENOMIC DNA]</scope>
    <source>
        <strain evidence="8">WM001</strain>
    </source>
</reference>
<evidence type="ECO:0000256" key="1">
    <source>
        <dbReference type="ARBA" id="ARBA00004123"/>
    </source>
</evidence>
<dbReference type="Gene3D" id="2.60.120.650">
    <property type="entry name" value="Cupin"/>
    <property type="match status" value="1"/>
</dbReference>
<dbReference type="GO" id="GO:0048188">
    <property type="term" value="C:Set1C/COMPASS complex"/>
    <property type="evidence" value="ECO:0007669"/>
    <property type="project" value="InterPro"/>
</dbReference>
<dbReference type="PANTHER" id="PTHR46174:SF1">
    <property type="entry name" value="CXXC-TYPE ZINC FINGER PROTEIN 1"/>
    <property type="match status" value="1"/>
</dbReference>
<dbReference type="SMART" id="SM00249">
    <property type="entry name" value="PHD"/>
    <property type="match status" value="1"/>
</dbReference>
<proteinExistence type="predicted"/>
<dbReference type="InterPro" id="IPR019787">
    <property type="entry name" value="Znf_PHD-finger"/>
</dbReference>
<comment type="subcellular location">
    <subcellularLocation>
        <location evidence="1">Nucleus</location>
    </subcellularLocation>
</comment>
<dbReference type="PANTHER" id="PTHR46174">
    <property type="entry name" value="CXXC-TYPE ZINC FINGER PROTEIN 1"/>
    <property type="match status" value="1"/>
</dbReference>
<feature type="domain" description="PHD-type" evidence="7">
    <location>
        <begin position="46"/>
        <end position="99"/>
    </location>
</feature>
<dbReference type="GO" id="GO:0045893">
    <property type="term" value="P:positive regulation of DNA-templated transcription"/>
    <property type="evidence" value="ECO:0007669"/>
    <property type="project" value="TreeGrafter"/>
</dbReference>